<organism evidence="1 2">
    <name type="scientific">Evansella tamaricis</name>
    <dbReference type="NCBI Taxonomy" id="2069301"/>
    <lineage>
        <taxon>Bacteria</taxon>
        <taxon>Bacillati</taxon>
        <taxon>Bacillota</taxon>
        <taxon>Bacilli</taxon>
        <taxon>Bacillales</taxon>
        <taxon>Bacillaceae</taxon>
        <taxon>Evansella</taxon>
    </lineage>
</organism>
<protein>
    <submittedName>
        <fullName evidence="1">Sporulation inhibitor of replication protein SirA</fullName>
    </submittedName>
</protein>
<evidence type="ECO:0000313" key="2">
    <source>
        <dbReference type="Proteomes" id="UP000784880"/>
    </source>
</evidence>
<comment type="caution">
    <text evidence="1">The sequence shown here is derived from an EMBL/GenBank/DDBJ whole genome shotgun (WGS) entry which is preliminary data.</text>
</comment>
<dbReference type="Proteomes" id="UP000784880">
    <property type="component" value="Unassembled WGS sequence"/>
</dbReference>
<proteinExistence type="predicted"/>
<sequence length="149" mass="17946">MREYEIYIIREEIANAYFGLETKLFRLFQENRSAKGNLKEVTDRQIDFIIKSINKERLHVYLQNELKNKYGYSVVDFKHYIIMDEENSQAGLYIHDDYITLYSEGSYDAEACFFEVLRQYHSFFLAMEYSQNRYGWLKPIKSLDIVQQS</sequence>
<accession>A0ABS6JLG6</accession>
<keyword evidence="2" id="KW-1185">Reference proteome</keyword>
<gene>
    <name evidence="1" type="primary">sirA</name>
    <name evidence="1" type="ORF">KS419_21880</name>
</gene>
<name>A0ABS6JLG6_9BACI</name>
<dbReference type="EMBL" id="JAHQCS010000178">
    <property type="protein sequence ID" value="MBU9714393.1"/>
    <property type="molecule type" value="Genomic_DNA"/>
</dbReference>
<dbReference type="RefSeq" id="WP_217068933.1">
    <property type="nucleotide sequence ID" value="NZ_JAHQCS010000178.1"/>
</dbReference>
<evidence type="ECO:0000313" key="1">
    <source>
        <dbReference type="EMBL" id="MBU9714393.1"/>
    </source>
</evidence>
<dbReference type="InterPro" id="IPR019683">
    <property type="entry name" value="SirA"/>
</dbReference>
<reference evidence="1 2" key="1">
    <citation type="submission" date="2021-06" db="EMBL/GenBank/DDBJ databases">
        <title>Bacillus sp. RD4P76, an endophyte from a halophyte.</title>
        <authorList>
            <person name="Sun J.-Q."/>
        </authorList>
    </citation>
    <scope>NUCLEOTIDE SEQUENCE [LARGE SCALE GENOMIC DNA]</scope>
    <source>
        <strain evidence="1 2">CGMCC 1.15917</strain>
    </source>
</reference>
<dbReference type="Pfam" id="PF10747">
    <property type="entry name" value="SirA"/>
    <property type="match status" value="1"/>
</dbReference>